<dbReference type="InterPro" id="IPR036412">
    <property type="entry name" value="HAD-like_sf"/>
</dbReference>
<feature type="active site" description="Proton donor" evidence="1">
    <location>
        <position position="11"/>
    </location>
</feature>
<evidence type="ECO:0000313" key="2">
    <source>
        <dbReference type="EMBL" id="CAB4129326.1"/>
    </source>
</evidence>
<reference evidence="2" key="1">
    <citation type="submission" date="2020-04" db="EMBL/GenBank/DDBJ databases">
        <authorList>
            <person name="Chiriac C."/>
            <person name="Salcher M."/>
            <person name="Ghai R."/>
            <person name="Kavagutti S V."/>
        </authorList>
    </citation>
    <scope>NUCLEOTIDE SEQUENCE</scope>
</reference>
<dbReference type="InterPro" id="IPR010708">
    <property type="entry name" value="5'(3')-deoxyribonucleotidase"/>
</dbReference>
<organism evidence="2">
    <name type="scientific">uncultured Caudovirales phage</name>
    <dbReference type="NCBI Taxonomy" id="2100421"/>
    <lineage>
        <taxon>Viruses</taxon>
        <taxon>Duplodnaviria</taxon>
        <taxon>Heunggongvirae</taxon>
        <taxon>Uroviricota</taxon>
        <taxon>Caudoviricetes</taxon>
        <taxon>Peduoviridae</taxon>
        <taxon>Maltschvirus</taxon>
        <taxon>Maltschvirus maltsch</taxon>
    </lineage>
</organism>
<name>A0A6J5L7Y1_9CAUD</name>
<protein>
    <submittedName>
        <fullName evidence="2">5'(3')-deoxyribonucleotidase</fullName>
    </submittedName>
</protein>
<dbReference type="InterPro" id="IPR023214">
    <property type="entry name" value="HAD_sf"/>
</dbReference>
<evidence type="ECO:0000256" key="1">
    <source>
        <dbReference type="PIRSR" id="PIRSR610708-1"/>
    </source>
</evidence>
<sequence length="197" mass="22822">MKESVILVDADGVLLNWEYAFEIWMEQHGFEKIQGGNLDYDISKRYGISREQCKRLIKMFNESAAIGFLPPLRDAMHYVEKLHKEHGYVFHCITSVSIDPNAIKLREMNLRKLFGETAFQKIVCLDTGADKDNALFPYRDTGCFWIEDKVQNAELGAGLGLNSLLMEHGHNMHHYHDRVRTVKNWEEVYNIVTQTSL</sequence>
<dbReference type="SUPFAM" id="SSF56784">
    <property type="entry name" value="HAD-like"/>
    <property type="match status" value="1"/>
</dbReference>
<dbReference type="Gene3D" id="3.40.50.1000">
    <property type="entry name" value="HAD superfamily/HAD-like"/>
    <property type="match status" value="1"/>
</dbReference>
<feature type="active site" description="Nucleophile" evidence="1">
    <location>
        <position position="9"/>
    </location>
</feature>
<dbReference type="GO" id="GO:0009264">
    <property type="term" value="P:deoxyribonucleotide catabolic process"/>
    <property type="evidence" value="ECO:0007669"/>
    <property type="project" value="InterPro"/>
</dbReference>
<dbReference type="GO" id="GO:0008253">
    <property type="term" value="F:5'-nucleotidase activity"/>
    <property type="evidence" value="ECO:0007669"/>
    <property type="project" value="InterPro"/>
</dbReference>
<gene>
    <name evidence="2" type="ORF">UFOVP112_424</name>
</gene>
<accession>A0A6J5L7Y1</accession>
<dbReference type="Pfam" id="PF06941">
    <property type="entry name" value="NT5C"/>
    <property type="match status" value="1"/>
</dbReference>
<dbReference type="EMBL" id="LR796233">
    <property type="protein sequence ID" value="CAB4129326.1"/>
    <property type="molecule type" value="Genomic_DNA"/>
</dbReference>
<proteinExistence type="predicted"/>